<name>A0A645FZ98_9ZZZZ</name>
<evidence type="ECO:0000313" key="2">
    <source>
        <dbReference type="EMBL" id="MPN19715.1"/>
    </source>
</evidence>
<dbReference type="AntiFam" id="ANF00155">
    <property type="entry name" value="Shadow ORF (opposite secY)"/>
</dbReference>
<evidence type="ECO:0000256" key="1">
    <source>
        <dbReference type="SAM" id="MobiDB-lite"/>
    </source>
</evidence>
<gene>
    <name evidence="2" type="ORF">SDC9_167087</name>
</gene>
<feature type="region of interest" description="Disordered" evidence="1">
    <location>
        <begin position="1"/>
        <end position="23"/>
    </location>
</feature>
<comment type="caution">
    <text evidence="2">The sequence shown here is derived from an EMBL/GenBank/DDBJ whole genome shotgun (WGS) entry which is preliminary data.</text>
</comment>
<protein>
    <submittedName>
        <fullName evidence="2">Uncharacterized protein</fullName>
    </submittedName>
</protein>
<feature type="compositionally biased region" description="Acidic residues" evidence="1">
    <location>
        <begin position="7"/>
        <end position="17"/>
    </location>
</feature>
<organism evidence="2">
    <name type="scientific">bioreactor metagenome</name>
    <dbReference type="NCBI Taxonomy" id="1076179"/>
    <lineage>
        <taxon>unclassified sequences</taxon>
        <taxon>metagenomes</taxon>
        <taxon>ecological metagenomes</taxon>
    </lineage>
</organism>
<proteinExistence type="predicted"/>
<reference evidence="2" key="1">
    <citation type="submission" date="2019-08" db="EMBL/GenBank/DDBJ databases">
        <authorList>
            <person name="Kucharzyk K."/>
            <person name="Murdoch R.W."/>
            <person name="Higgins S."/>
            <person name="Loffler F."/>
        </authorList>
    </citation>
    <scope>NUCLEOTIDE SEQUENCE</scope>
</reference>
<dbReference type="AlphaFoldDB" id="A0A645FZ98"/>
<sequence>MGYHGDEADDDDQEDEQFPDRQCADKELLTNADKGLGYARNDGCKDQHRNAVTNTLLRDALAEPHQERRTRRRANADGGIGKPVCVYQILRAEADEDTDGLNHGQHNAGIAGDLFDLDLAILFLAQALQRRNRDCEQLEDNRRVDVG</sequence>
<accession>A0A645FZ98</accession>
<dbReference type="EMBL" id="VSSQ01067323">
    <property type="protein sequence ID" value="MPN19715.1"/>
    <property type="molecule type" value="Genomic_DNA"/>
</dbReference>